<accession>A0A2W4ZCE5</accession>
<dbReference type="Pfam" id="PF02666">
    <property type="entry name" value="PS_Dcarbxylase"/>
    <property type="match status" value="1"/>
</dbReference>
<evidence type="ECO:0000256" key="8">
    <source>
        <dbReference type="ARBA" id="ARBA00023209"/>
    </source>
</evidence>
<keyword evidence="10" id="KW-1208">Phospholipid metabolism</keyword>
<evidence type="ECO:0000256" key="4">
    <source>
        <dbReference type="ARBA" id="ARBA00022516"/>
    </source>
</evidence>
<dbReference type="PANTHER" id="PTHR10067">
    <property type="entry name" value="PHOSPHATIDYLSERINE DECARBOXYLASE"/>
    <property type="match status" value="1"/>
</dbReference>
<dbReference type="NCBIfam" id="TIGR00163">
    <property type="entry name" value="PS_decarb"/>
    <property type="match status" value="1"/>
</dbReference>
<evidence type="ECO:0000256" key="1">
    <source>
        <dbReference type="ARBA" id="ARBA00001928"/>
    </source>
</evidence>
<protein>
    <recommendedName>
        <fullName evidence="3">phosphatidylserine decarboxylase</fullName>
        <ecNumber evidence="3">4.1.1.65</ecNumber>
    </recommendedName>
</protein>
<name>A0A2W4ZCE5_9SPHN</name>
<evidence type="ECO:0000256" key="12">
    <source>
        <dbReference type="ARBA" id="ARBA00024326"/>
    </source>
</evidence>
<keyword evidence="8" id="KW-0594">Phospholipid biosynthesis</keyword>
<comment type="pathway">
    <text evidence="12">Phospholipid metabolism; phosphatidylethanolamine biosynthesis.</text>
</comment>
<evidence type="ECO:0000256" key="6">
    <source>
        <dbReference type="ARBA" id="ARBA00023098"/>
    </source>
</evidence>
<keyword evidence="7" id="KW-0865">Zymogen</keyword>
<evidence type="ECO:0000256" key="7">
    <source>
        <dbReference type="ARBA" id="ARBA00023145"/>
    </source>
</evidence>
<dbReference type="UniPathway" id="UPA00558"/>
<keyword evidence="4" id="KW-0444">Lipid biosynthesis</keyword>
<evidence type="ECO:0000256" key="13">
    <source>
        <dbReference type="SAM" id="Phobius"/>
    </source>
</evidence>
<dbReference type="GO" id="GO:0006646">
    <property type="term" value="P:phosphatidylethanolamine biosynthetic process"/>
    <property type="evidence" value="ECO:0007669"/>
    <property type="project" value="UniProtKB-UniPathway"/>
</dbReference>
<keyword evidence="13" id="KW-1133">Transmembrane helix</keyword>
<dbReference type="GO" id="GO:0004609">
    <property type="term" value="F:phosphatidylserine decarboxylase activity"/>
    <property type="evidence" value="ECO:0007669"/>
    <property type="project" value="UniProtKB-EC"/>
</dbReference>
<comment type="cofactor">
    <cofactor evidence="1">
        <name>pyruvate</name>
        <dbReference type="ChEBI" id="CHEBI:15361"/>
    </cofactor>
</comment>
<evidence type="ECO:0000313" key="15">
    <source>
        <dbReference type="Proteomes" id="UP000248614"/>
    </source>
</evidence>
<feature type="transmembrane region" description="Helical" evidence="13">
    <location>
        <begin position="212"/>
        <end position="230"/>
    </location>
</feature>
<dbReference type="InterPro" id="IPR033177">
    <property type="entry name" value="PSD-B"/>
</dbReference>
<evidence type="ECO:0000256" key="11">
    <source>
        <dbReference type="ARBA" id="ARBA00023317"/>
    </source>
</evidence>
<dbReference type="EMBL" id="QFNF01000013">
    <property type="protein sequence ID" value="PZO78262.1"/>
    <property type="molecule type" value="Genomic_DNA"/>
</dbReference>
<comment type="pathway">
    <text evidence="2">Lipid metabolism.</text>
</comment>
<keyword evidence="13" id="KW-0812">Transmembrane</keyword>
<dbReference type="Proteomes" id="UP000248614">
    <property type="component" value="Unassembled WGS sequence"/>
</dbReference>
<keyword evidence="13" id="KW-0472">Membrane</keyword>
<dbReference type="InterPro" id="IPR003817">
    <property type="entry name" value="PS_Dcarbxylase"/>
</dbReference>
<evidence type="ECO:0000256" key="10">
    <source>
        <dbReference type="ARBA" id="ARBA00023264"/>
    </source>
</evidence>
<keyword evidence="11" id="KW-0670">Pyruvate</keyword>
<evidence type="ECO:0000256" key="9">
    <source>
        <dbReference type="ARBA" id="ARBA00023239"/>
    </source>
</evidence>
<evidence type="ECO:0000256" key="2">
    <source>
        <dbReference type="ARBA" id="ARBA00005189"/>
    </source>
</evidence>
<keyword evidence="6" id="KW-0443">Lipid metabolism</keyword>
<dbReference type="PANTHER" id="PTHR10067:SF6">
    <property type="entry name" value="PHOSPHATIDYLSERINE DECARBOXYLASE PROENZYME, MITOCHONDRIAL"/>
    <property type="match status" value="1"/>
</dbReference>
<comment type="caution">
    <text evidence="14">The sequence shown here is derived from an EMBL/GenBank/DDBJ whole genome shotgun (WGS) entry which is preliminary data.</text>
</comment>
<evidence type="ECO:0000256" key="3">
    <source>
        <dbReference type="ARBA" id="ARBA00012243"/>
    </source>
</evidence>
<dbReference type="AlphaFoldDB" id="A0A2W4ZCE5"/>
<sequence>MIRTAPPPPAPPAPVRAIAKLAGIEWLNYAVTNRLPRRTLTRAMGWLSKVEQPLVARASIAVWRTFCDVDLSDAAETRWPSLHACFVRRLRPGARTFRAQGHQVAAPCDGIIVASGRIDSDSIVQAKGRRYSIAELTGGEGDAYRGGSFVTLRLTAGMYHRFHAPQDGRVDRVRYFPGDCFNVNPPTLKRVDRLYCRNERATVRMRLADGTPILLVPVAAILVAAIRLTFLDTVRLLRERAEPIVTCDVPLVQGEEMGWFEHGSTIVLLLPAPFVPAAGVTTGDRVRAGDVLFERVVVEDI</sequence>
<keyword evidence="5" id="KW-0210">Decarboxylase</keyword>
<evidence type="ECO:0000313" key="14">
    <source>
        <dbReference type="EMBL" id="PZO78262.1"/>
    </source>
</evidence>
<reference evidence="14 15" key="1">
    <citation type="submission" date="2017-08" db="EMBL/GenBank/DDBJ databases">
        <title>Infants hospitalized years apart are colonized by the same room-sourced microbial strains.</title>
        <authorList>
            <person name="Brooks B."/>
            <person name="Olm M.R."/>
            <person name="Firek B.A."/>
            <person name="Baker R."/>
            <person name="Thomas B.C."/>
            <person name="Morowitz M.J."/>
            <person name="Banfield J.F."/>
        </authorList>
    </citation>
    <scope>NUCLEOTIDE SEQUENCE [LARGE SCALE GENOMIC DNA]</scope>
    <source>
        <strain evidence="14">S2_018_000_R3_110</strain>
    </source>
</reference>
<proteinExistence type="predicted"/>
<dbReference type="EC" id="4.1.1.65" evidence="3"/>
<keyword evidence="9" id="KW-0456">Lyase</keyword>
<evidence type="ECO:0000256" key="5">
    <source>
        <dbReference type="ARBA" id="ARBA00022793"/>
    </source>
</evidence>
<organism evidence="14 15">
    <name type="scientific">Sphingomonas hengshuiensis</name>
    <dbReference type="NCBI Taxonomy" id="1609977"/>
    <lineage>
        <taxon>Bacteria</taxon>
        <taxon>Pseudomonadati</taxon>
        <taxon>Pseudomonadota</taxon>
        <taxon>Alphaproteobacteria</taxon>
        <taxon>Sphingomonadales</taxon>
        <taxon>Sphingomonadaceae</taxon>
        <taxon>Sphingomonas</taxon>
    </lineage>
</organism>
<gene>
    <name evidence="14" type="primary">psd</name>
    <name evidence="14" type="ORF">DI632_07070</name>
</gene>